<feature type="region of interest" description="Disordered" evidence="2">
    <location>
        <begin position="137"/>
        <end position="172"/>
    </location>
</feature>
<dbReference type="GO" id="GO:0016055">
    <property type="term" value="P:Wnt signaling pathway"/>
    <property type="evidence" value="ECO:0007669"/>
    <property type="project" value="UniProtKB-KW"/>
</dbReference>
<gene>
    <name evidence="4" type="ORF">QTG54_004270</name>
</gene>
<evidence type="ECO:0000313" key="5">
    <source>
        <dbReference type="Proteomes" id="UP001224775"/>
    </source>
</evidence>
<dbReference type="PANTHER" id="PTHR42509:SF1">
    <property type="entry name" value="DIX DOMAIN-CONTAINING PROTEIN"/>
    <property type="match status" value="1"/>
</dbReference>
<keyword evidence="5" id="KW-1185">Reference proteome</keyword>
<evidence type="ECO:0000256" key="1">
    <source>
        <dbReference type="ARBA" id="ARBA00022687"/>
    </source>
</evidence>
<dbReference type="InterPro" id="IPR001158">
    <property type="entry name" value="DIX"/>
</dbReference>
<comment type="caution">
    <text evidence="4">The sequence shown here is derived from an EMBL/GenBank/DDBJ whole genome shotgun (WGS) entry which is preliminary data.</text>
</comment>
<feature type="region of interest" description="Disordered" evidence="2">
    <location>
        <begin position="212"/>
        <end position="264"/>
    </location>
</feature>
<dbReference type="Pfam" id="PF00778">
    <property type="entry name" value="DIX"/>
    <property type="match status" value="1"/>
</dbReference>
<feature type="compositionally biased region" description="Low complexity" evidence="2">
    <location>
        <begin position="212"/>
        <end position="252"/>
    </location>
</feature>
<dbReference type="InterPro" id="IPR038207">
    <property type="entry name" value="DIX_dom_sf"/>
</dbReference>
<name>A0AAD8YG69_9STRA</name>
<evidence type="ECO:0000259" key="3">
    <source>
        <dbReference type="Pfam" id="PF00778"/>
    </source>
</evidence>
<dbReference type="EMBL" id="JATAAI010000006">
    <property type="protein sequence ID" value="KAK1744979.1"/>
    <property type="molecule type" value="Genomic_DNA"/>
</dbReference>
<dbReference type="PANTHER" id="PTHR42509">
    <property type="entry name" value="DIX DOMAIN-CONTAINING PROTEIN"/>
    <property type="match status" value="1"/>
</dbReference>
<organism evidence="4 5">
    <name type="scientific">Skeletonema marinoi</name>
    <dbReference type="NCBI Taxonomy" id="267567"/>
    <lineage>
        <taxon>Eukaryota</taxon>
        <taxon>Sar</taxon>
        <taxon>Stramenopiles</taxon>
        <taxon>Ochrophyta</taxon>
        <taxon>Bacillariophyta</taxon>
        <taxon>Coscinodiscophyceae</taxon>
        <taxon>Thalassiosirophycidae</taxon>
        <taxon>Thalassiosirales</taxon>
        <taxon>Skeletonemataceae</taxon>
        <taxon>Skeletonema</taxon>
        <taxon>Skeletonema marinoi-dohrnii complex</taxon>
    </lineage>
</organism>
<evidence type="ECO:0000313" key="4">
    <source>
        <dbReference type="EMBL" id="KAK1744979.1"/>
    </source>
</evidence>
<protein>
    <submittedName>
        <fullName evidence="4">DIX domain-containing protein</fullName>
    </submittedName>
</protein>
<keyword evidence="1" id="KW-0879">Wnt signaling pathway</keyword>
<dbReference type="SUPFAM" id="SSF54236">
    <property type="entry name" value="Ubiquitin-like"/>
    <property type="match status" value="1"/>
</dbReference>
<dbReference type="AlphaFoldDB" id="A0AAD8YG69"/>
<proteinExistence type="predicted"/>
<reference evidence="4" key="1">
    <citation type="submission" date="2023-06" db="EMBL/GenBank/DDBJ databases">
        <title>Survivors Of The Sea: Transcriptome response of Skeletonema marinoi to long-term dormancy.</title>
        <authorList>
            <person name="Pinder M.I.M."/>
            <person name="Kourtchenko O."/>
            <person name="Robertson E.K."/>
            <person name="Larsson T."/>
            <person name="Maumus F."/>
            <person name="Osuna-Cruz C.M."/>
            <person name="Vancaester E."/>
            <person name="Stenow R."/>
            <person name="Vandepoele K."/>
            <person name="Ploug H."/>
            <person name="Bruchert V."/>
            <person name="Godhe A."/>
            <person name="Topel M."/>
        </authorList>
    </citation>
    <scope>NUCLEOTIDE SEQUENCE</scope>
    <source>
        <strain evidence="4">R05AC</strain>
    </source>
</reference>
<dbReference type="Gene3D" id="2.40.240.130">
    <property type="match status" value="1"/>
</dbReference>
<dbReference type="InterPro" id="IPR029071">
    <property type="entry name" value="Ubiquitin-like_domsf"/>
</dbReference>
<feature type="compositionally biased region" description="Low complexity" evidence="2">
    <location>
        <begin position="152"/>
        <end position="162"/>
    </location>
</feature>
<accession>A0AAD8YG69</accession>
<evidence type="ECO:0000256" key="2">
    <source>
        <dbReference type="SAM" id="MobiDB-lite"/>
    </source>
</evidence>
<dbReference type="Proteomes" id="UP001224775">
    <property type="component" value="Unassembled WGS sequence"/>
</dbReference>
<feature type="domain" description="DIX" evidence="3">
    <location>
        <begin position="28"/>
        <end position="91"/>
    </location>
</feature>
<sequence length="264" mass="28428">MSTIKYFLPEDGDNEENPNVFLAPKPSRPGYPPLLGQIKDTFPLPGSYHFRFKTALVPGTDRDKHAVAVWMDCVEDSKPVPVWQNSIVAKVTRLGFEEEVFVESAPSRVRTDSNVSAASVHSSTQPLATEINTQSTHDSLLGSFDDPPAPAPAVTSSSRTASGNLLDVDNHLPSAPASGNSLLDMDVTGYGKSSAAAPAATAHDDLLNMSVPVSSSQSMPQQQQPMQQQSPMQNQYGMQYPAPGQQQQQRMQPTANGNLLSTIH</sequence>
<feature type="compositionally biased region" description="Polar residues" evidence="2">
    <location>
        <begin position="253"/>
        <end position="264"/>
    </location>
</feature>